<evidence type="ECO:0000313" key="1">
    <source>
        <dbReference type="EMBL" id="MDT3329930.1"/>
    </source>
</evidence>
<sequence length="232" mass="25263">MEQPAAALTASDAGGTVATMVEPASDPIFFASAAEFGDWLEAHHETAVEVWTVFYRKGDPRLGLTWADAVPEALRFGWIDSVSRGIGDGARIQRWTPRKSRSIWSAVNIAHIERLQAEGRMHPAGLAAFERRTPDLSGVYSHEQRNELTPEQAASLAASPAAQAFWDAATPSYRRTVAHWVQSAKREQTRTDRLATLVEDCAAGRLVPFQRYGEPPAWLARAAAAASAAQGL</sequence>
<organism evidence="1 2">
    <name type="scientific">Microbacterium aquilitoris</name>
    <dbReference type="NCBI Taxonomy" id="3067307"/>
    <lineage>
        <taxon>Bacteria</taxon>
        <taxon>Bacillati</taxon>
        <taxon>Actinomycetota</taxon>
        <taxon>Actinomycetes</taxon>
        <taxon>Micrococcales</taxon>
        <taxon>Microbacteriaceae</taxon>
        <taxon>Microbacterium</taxon>
    </lineage>
</organism>
<comment type="caution">
    <text evidence="1">The sequence shown here is derived from an EMBL/GenBank/DDBJ whole genome shotgun (WGS) entry which is preliminary data.</text>
</comment>
<dbReference type="Proteomes" id="UP001262835">
    <property type="component" value="Unassembled WGS sequence"/>
</dbReference>
<accession>A0ABU3GHQ2</accession>
<dbReference type="InterPro" id="IPR036520">
    <property type="entry name" value="UPF0759_sf"/>
</dbReference>
<dbReference type="SUPFAM" id="SSF117396">
    <property type="entry name" value="TM1631-like"/>
    <property type="match status" value="1"/>
</dbReference>
<evidence type="ECO:0000313" key="2">
    <source>
        <dbReference type="Proteomes" id="UP001262835"/>
    </source>
</evidence>
<gene>
    <name evidence="1" type="ORF">Q9S78_04535</name>
</gene>
<keyword evidence="2" id="KW-1185">Reference proteome</keyword>
<dbReference type="EMBL" id="JAUZVT010000001">
    <property type="protein sequence ID" value="MDT3329930.1"/>
    <property type="molecule type" value="Genomic_DNA"/>
</dbReference>
<dbReference type="Pfam" id="PF13376">
    <property type="entry name" value="OmdA"/>
    <property type="match status" value="1"/>
</dbReference>
<proteinExistence type="predicted"/>
<dbReference type="RefSeq" id="WP_311858973.1">
    <property type="nucleotide sequence ID" value="NZ_JAUZVT010000001.1"/>
</dbReference>
<protein>
    <submittedName>
        <fullName evidence="1">YdeI/OmpD-associated family protein</fullName>
    </submittedName>
</protein>
<name>A0ABU3GHQ2_9MICO</name>
<reference evidence="1 2" key="1">
    <citation type="submission" date="2023-08" db="EMBL/GenBank/DDBJ databases">
        <title>Microbacterium aquilitoris sp. nov. and Microbacterium gwkjibeachense sp. nov., isolated from beach.</title>
        <authorList>
            <person name="Lee S.D."/>
            <person name="Yang H."/>
            <person name="Kim I."/>
        </authorList>
    </citation>
    <scope>NUCLEOTIDE SEQUENCE [LARGE SCALE GENOMIC DNA]</scope>
    <source>
        <strain evidence="1 2">KSW-18</strain>
    </source>
</reference>